<gene>
    <name evidence="4" type="ORF">GCM10010832_22320</name>
</gene>
<dbReference type="Proteomes" id="UP000599179">
    <property type="component" value="Unassembled WGS sequence"/>
</dbReference>
<dbReference type="CDD" id="cd12164">
    <property type="entry name" value="GDH_like_2"/>
    <property type="match status" value="1"/>
</dbReference>
<dbReference type="PROSITE" id="PS00671">
    <property type="entry name" value="D_2_HYDROXYACID_DH_3"/>
    <property type="match status" value="1"/>
</dbReference>
<dbReference type="EMBL" id="BMGM01000010">
    <property type="protein sequence ID" value="GGE41814.1"/>
    <property type="molecule type" value="Genomic_DNA"/>
</dbReference>
<accession>A0ABQ1SKS7</accession>
<organism evidence="4 5">
    <name type="scientific">Psychroflexus planctonicus</name>
    <dbReference type="NCBI Taxonomy" id="1526575"/>
    <lineage>
        <taxon>Bacteria</taxon>
        <taxon>Pseudomonadati</taxon>
        <taxon>Bacteroidota</taxon>
        <taxon>Flavobacteriia</taxon>
        <taxon>Flavobacteriales</taxon>
        <taxon>Flavobacteriaceae</taxon>
        <taxon>Psychroflexus</taxon>
    </lineage>
</organism>
<comment type="caution">
    <text evidence="4">The sequence shown here is derived from an EMBL/GenBank/DDBJ whole genome shotgun (WGS) entry which is preliminary data.</text>
</comment>
<name>A0ABQ1SKS7_9FLAO</name>
<dbReference type="RefSeq" id="WP_188459218.1">
    <property type="nucleotide sequence ID" value="NZ_BMGM01000010.1"/>
</dbReference>
<keyword evidence="2" id="KW-0520">NAD</keyword>
<feature type="domain" description="D-isomer specific 2-hydroxyacid dehydrogenase NAD-binding" evidence="3">
    <location>
        <begin position="102"/>
        <end position="273"/>
    </location>
</feature>
<evidence type="ECO:0000256" key="2">
    <source>
        <dbReference type="ARBA" id="ARBA00023027"/>
    </source>
</evidence>
<dbReference type="InterPro" id="IPR036291">
    <property type="entry name" value="NAD(P)-bd_dom_sf"/>
</dbReference>
<dbReference type="PANTHER" id="PTHR43333">
    <property type="entry name" value="2-HACID_DH_C DOMAIN-CONTAINING PROTEIN"/>
    <property type="match status" value="1"/>
</dbReference>
<dbReference type="InterPro" id="IPR006140">
    <property type="entry name" value="D-isomer_DH_NAD-bd"/>
</dbReference>
<evidence type="ECO:0000313" key="5">
    <source>
        <dbReference type="Proteomes" id="UP000599179"/>
    </source>
</evidence>
<dbReference type="PANTHER" id="PTHR43333:SF1">
    <property type="entry name" value="D-ISOMER SPECIFIC 2-HYDROXYACID DEHYDROGENASE NAD-BINDING DOMAIN-CONTAINING PROTEIN"/>
    <property type="match status" value="1"/>
</dbReference>
<protein>
    <submittedName>
        <fullName evidence="4">Glyoxylate/hydroxypyruvate reductase A</fullName>
    </submittedName>
</protein>
<reference evidence="5" key="1">
    <citation type="journal article" date="2019" name="Int. J. Syst. Evol. Microbiol.">
        <title>The Global Catalogue of Microorganisms (GCM) 10K type strain sequencing project: providing services to taxonomists for standard genome sequencing and annotation.</title>
        <authorList>
            <consortium name="The Broad Institute Genomics Platform"/>
            <consortium name="The Broad Institute Genome Sequencing Center for Infectious Disease"/>
            <person name="Wu L."/>
            <person name="Ma J."/>
        </authorList>
    </citation>
    <scope>NUCLEOTIDE SEQUENCE [LARGE SCALE GENOMIC DNA]</scope>
    <source>
        <strain evidence="5">CGMCC 1.12931</strain>
    </source>
</reference>
<dbReference type="InterPro" id="IPR029753">
    <property type="entry name" value="D-isomer_DH_CS"/>
</dbReference>
<keyword evidence="1" id="KW-0560">Oxidoreductase</keyword>
<evidence type="ECO:0000313" key="4">
    <source>
        <dbReference type="EMBL" id="GGE41814.1"/>
    </source>
</evidence>
<dbReference type="SUPFAM" id="SSF52283">
    <property type="entry name" value="Formate/glycerate dehydrogenase catalytic domain-like"/>
    <property type="match status" value="1"/>
</dbReference>
<dbReference type="Pfam" id="PF02826">
    <property type="entry name" value="2-Hacid_dh_C"/>
    <property type="match status" value="1"/>
</dbReference>
<proteinExistence type="predicted"/>
<dbReference type="Gene3D" id="3.40.50.720">
    <property type="entry name" value="NAD(P)-binding Rossmann-like Domain"/>
    <property type="match status" value="2"/>
</dbReference>
<keyword evidence="5" id="KW-1185">Reference proteome</keyword>
<sequence length="308" mass="35455">MSIVLIHQRSDLDKFKKLLQEKLPNTKIELYDEVENPDNVEFAISWKHPHGIFKEFKNLKVIASFGAGVYHILSDKELPQDLKITKIVNEQLTKDMCDFVLMQCLNYLRKTPYYFKKQKMNRWEPKQYKAPKDVQVGILGLGTLGKAVAETLVARNFKVSGWSNSTKQIEGVESFSKNQLRAFLKKTNILVCLLPLTEETKGILNTAIFSQMPNKSCLINVARGQHLNEKDLKQAIENGKIEAAFLDVFAEEPLPTEHWFWNNEAIHLTPHIASVTKPTEVVSQLAENYKRFKVNKSLNYEIDKEKAY</sequence>
<dbReference type="SUPFAM" id="SSF51735">
    <property type="entry name" value="NAD(P)-binding Rossmann-fold domains"/>
    <property type="match status" value="1"/>
</dbReference>
<evidence type="ECO:0000259" key="3">
    <source>
        <dbReference type="Pfam" id="PF02826"/>
    </source>
</evidence>
<evidence type="ECO:0000256" key="1">
    <source>
        <dbReference type="ARBA" id="ARBA00023002"/>
    </source>
</evidence>